<keyword evidence="2" id="KW-1185">Reference proteome</keyword>
<evidence type="ECO:0008006" key="3">
    <source>
        <dbReference type="Google" id="ProtNLM"/>
    </source>
</evidence>
<proteinExistence type="predicted"/>
<dbReference type="Proteomes" id="UP000032668">
    <property type="component" value="Unassembled WGS sequence"/>
</dbReference>
<sequence>MLSQISPVSPPPGERRLAHRQEVENGSHLAQRSFLRVPGQKRQYKCRITNSSAIGYRAVILSPSPDAGRHFAVGQALMLEHSGGWARTVGLRWSQGNMLGLEILDPVTRLILTGEQGEKIVHDCQLLGTHGELYRVSLPEPPVLFGVFTLELPNGENLPVRVRWALADEICLQLAQPRYRL</sequence>
<dbReference type="EMBL" id="BANC01000087">
    <property type="protein sequence ID" value="GAN81229.1"/>
    <property type="molecule type" value="Genomic_DNA"/>
</dbReference>
<dbReference type="OrthoDB" id="9806898at2"/>
<dbReference type="AlphaFoldDB" id="A0A0D6PKG6"/>
<reference evidence="1 2" key="1">
    <citation type="submission" date="2012-11" db="EMBL/GenBank/DDBJ databases">
        <title>Whole genome sequence of Acidocella aminolytica 101 = DSM 11237.</title>
        <authorList>
            <person name="Azuma Y."/>
            <person name="Higashiura N."/>
            <person name="Hirakawa H."/>
            <person name="Matsushita K."/>
        </authorList>
    </citation>
    <scope>NUCLEOTIDE SEQUENCE [LARGE SCALE GENOMIC DNA]</scope>
    <source>
        <strain evidence="2">101 / DSM 11237</strain>
    </source>
</reference>
<accession>A0A0D6PKG6</accession>
<protein>
    <recommendedName>
        <fullName evidence="3">PilZ domain-containing protein</fullName>
    </recommendedName>
</protein>
<evidence type="ECO:0000313" key="1">
    <source>
        <dbReference type="EMBL" id="GAN81229.1"/>
    </source>
</evidence>
<organism evidence="1 2">
    <name type="scientific">Acidocella aminolytica 101 = DSM 11237</name>
    <dbReference type="NCBI Taxonomy" id="1120923"/>
    <lineage>
        <taxon>Bacteria</taxon>
        <taxon>Pseudomonadati</taxon>
        <taxon>Pseudomonadota</taxon>
        <taxon>Alphaproteobacteria</taxon>
        <taxon>Acetobacterales</taxon>
        <taxon>Acidocellaceae</taxon>
        <taxon>Acidocella</taxon>
    </lineage>
</organism>
<gene>
    <name evidence="1" type="ORF">Aam_089_022</name>
</gene>
<evidence type="ECO:0000313" key="2">
    <source>
        <dbReference type="Proteomes" id="UP000032668"/>
    </source>
</evidence>
<dbReference type="RefSeq" id="WP_048879620.1">
    <property type="nucleotide sequence ID" value="NZ_BANC01000087.1"/>
</dbReference>
<name>A0A0D6PKG6_9PROT</name>
<comment type="caution">
    <text evidence="1">The sequence shown here is derived from an EMBL/GenBank/DDBJ whole genome shotgun (WGS) entry which is preliminary data.</text>
</comment>